<dbReference type="PROSITE" id="PS50072">
    <property type="entry name" value="CSA_PPIASE_2"/>
    <property type="match status" value="1"/>
</dbReference>
<keyword evidence="3 4" id="KW-0413">Isomerase</keyword>
<keyword evidence="4" id="KW-0732">Signal</keyword>
<dbReference type="FunFam" id="2.40.100.10:FF:000025">
    <property type="entry name" value="Peptidyl-prolyl cis-trans isomerase CYP19-2"/>
    <property type="match status" value="1"/>
</dbReference>
<evidence type="ECO:0000256" key="2">
    <source>
        <dbReference type="ARBA" id="ARBA00023110"/>
    </source>
</evidence>
<dbReference type="PRINTS" id="PR00153">
    <property type="entry name" value="CSAPPISMRASE"/>
</dbReference>
<keyword evidence="7" id="KW-1185">Reference proteome</keyword>
<reference evidence="6 7" key="1">
    <citation type="submission" date="2024-02" db="EMBL/GenBank/DDBJ databases">
        <title>Chromosome-scale genome assembly of the rough periwinkle Littorina saxatilis.</title>
        <authorList>
            <person name="De Jode A."/>
            <person name="Faria R."/>
            <person name="Formenti G."/>
            <person name="Sims Y."/>
            <person name="Smith T.P."/>
            <person name="Tracey A."/>
            <person name="Wood J.M.D."/>
            <person name="Zagrodzka Z.B."/>
            <person name="Johannesson K."/>
            <person name="Butlin R.K."/>
            <person name="Leder E.H."/>
        </authorList>
    </citation>
    <scope>NUCLEOTIDE SEQUENCE [LARGE SCALE GENOMIC DNA]</scope>
    <source>
        <strain evidence="6">Snail1</strain>
        <tissue evidence="6">Muscle</tissue>
    </source>
</reference>
<dbReference type="Proteomes" id="UP001374579">
    <property type="component" value="Unassembled WGS sequence"/>
</dbReference>
<dbReference type="InterPro" id="IPR002130">
    <property type="entry name" value="Cyclophilin-type_PPIase_dom"/>
</dbReference>
<evidence type="ECO:0000256" key="4">
    <source>
        <dbReference type="RuleBase" id="RU363019"/>
    </source>
</evidence>
<dbReference type="SUPFAM" id="SSF50891">
    <property type="entry name" value="Cyclophilin-like"/>
    <property type="match status" value="1"/>
</dbReference>
<evidence type="ECO:0000313" key="7">
    <source>
        <dbReference type="Proteomes" id="UP001374579"/>
    </source>
</evidence>
<feature type="domain" description="PPIase cyclophilin-type" evidence="5">
    <location>
        <begin position="47"/>
        <end position="198"/>
    </location>
</feature>
<feature type="chain" id="PRO_5042667604" description="Peptidyl-prolyl cis-trans isomerase" evidence="4">
    <location>
        <begin position="20"/>
        <end position="218"/>
    </location>
</feature>
<comment type="function">
    <text evidence="4">PPIases accelerate the folding of proteins. It catalyzes the cis-trans isomerization of proline imidic peptide bonds in oligopeptides.</text>
</comment>
<dbReference type="Pfam" id="PF00160">
    <property type="entry name" value="Pro_isomerase"/>
    <property type="match status" value="1"/>
</dbReference>
<evidence type="ECO:0000313" key="6">
    <source>
        <dbReference type="EMBL" id="KAK7116124.1"/>
    </source>
</evidence>
<organism evidence="6 7">
    <name type="scientific">Littorina saxatilis</name>
    <dbReference type="NCBI Taxonomy" id="31220"/>
    <lineage>
        <taxon>Eukaryota</taxon>
        <taxon>Metazoa</taxon>
        <taxon>Spiralia</taxon>
        <taxon>Lophotrochozoa</taxon>
        <taxon>Mollusca</taxon>
        <taxon>Gastropoda</taxon>
        <taxon>Caenogastropoda</taxon>
        <taxon>Littorinimorpha</taxon>
        <taxon>Littorinoidea</taxon>
        <taxon>Littorinidae</taxon>
        <taxon>Littorina</taxon>
    </lineage>
</organism>
<dbReference type="GO" id="GO:0003755">
    <property type="term" value="F:peptidyl-prolyl cis-trans isomerase activity"/>
    <property type="evidence" value="ECO:0007669"/>
    <property type="project" value="UniProtKB-UniRule"/>
</dbReference>
<evidence type="ECO:0000256" key="3">
    <source>
        <dbReference type="ARBA" id="ARBA00023235"/>
    </source>
</evidence>
<dbReference type="EMBL" id="JBAMIC010000001">
    <property type="protein sequence ID" value="KAK7116124.1"/>
    <property type="molecule type" value="Genomic_DNA"/>
</dbReference>
<dbReference type="PANTHER" id="PTHR11071:SF547">
    <property type="entry name" value="PEPTIDYL-PROLYL CIS-TRANS ISOMERASE"/>
    <property type="match status" value="1"/>
</dbReference>
<dbReference type="EC" id="5.2.1.8" evidence="4"/>
<dbReference type="GO" id="GO:0006457">
    <property type="term" value="P:protein folding"/>
    <property type="evidence" value="ECO:0007669"/>
    <property type="project" value="TreeGrafter"/>
</dbReference>
<feature type="signal peptide" evidence="4">
    <location>
        <begin position="1"/>
        <end position="19"/>
    </location>
</feature>
<evidence type="ECO:0000259" key="5">
    <source>
        <dbReference type="PROSITE" id="PS50072"/>
    </source>
</evidence>
<evidence type="ECO:0000256" key="1">
    <source>
        <dbReference type="ARBA" id="ARBA00000971"/>
    </source>
</evidence>
<sequence>MATFCVMAVLTSLVTLCYGDKNFTVTYEATLEVEVKNYNGLGDDISGKVVIGMFGDTTPITALNFKTLCEGWTRNNQKLSFKNSFCHRMVKDMLVQCGDITTGDGTGSISIYGQRFNDENYSISHRSGGIVSMANHGKDTNGSQFFITIGPSRFLDKKHVAFGKVLKGFNILRTINRMGPGADFQTPRRPIRIAECTTQEVKKYELSANDMKKDDLEA</sequence>
<dbReference type="PANTHER" id="PTHR11071">
    <property type="entry name" value="PEPTIDYL-PROLYL CIS-TRANS ISOMERASE"/>
    <property type="match status" value="1"/>
</dbReference>
<comment type="catalytic activity">
    <reaction evidence="1 4">
        <text>[protein]-peptidylproline (omega=180) = [protein]-peptidylproline (omega=0)</text>
        <dbReference type="Rhea" id="RHEA:16237"/>
        <dbReference type="Rhea" id="RHEA-COMP:10747"/>
        <dbReference type="Rhea" id="RHEA-COMP:10748"/>
        <dbReference type="ChEBI" id="CHEBI:83833"/>
        <dbReference type="ChEBI" id="CHEBI:83834"/>
        <dbReference type="EC" id="5.2.1.8"/>
    </reaction>
</comment>
<dbReference type="AlphaFoldDB" id="A0AAN9C3R0"/>
<dbReference type="Gene3D" id="2.40.100.10">
    <property type="entry name" value="Cyclophilin-like"/>
    <property type="match status" value="1"/>
</dbReference>
<dbReference type="GO" id="GO:0016018">
    <property type="term" value="F:cyclosporin A binding"/>
    <property type="evidence" value="ECO:0007669"/>
    <property type="project" value="TreeGrafter"/>
</dbReference>
<proteinExistence type="inferred from homology"/>
<accession>A0AAN9C3R0</accession>
<name>A0AAN9C3R0_9CAEN</name>
<dbReference type="InterPro" id="IPR029000">
    <property type="entry name" value="Cyclophilin-like_dom_sf"/>
</dbReference>
<keyword evidence="2 4" id="KW-0697">Rotamase</keyword>
<gene>
    <name evidence="6" type="ORF">V1264_001863</name>
</gene>
<protein>
    <recommendedName>
        <fullName evidence="4">Peptidyl-prolyl cis-trans isomerase</fullName>
        <shortName evidence="4">PPIase</shortName>
        <ecNumber evidence="4">5.2.1.8</ecNumber>
    </recommendedName>
</protein>
<comment type="similarity">
    <text evidence="4">Belongs to the cyclophilin-type PPIase family.</text>
</comment>
<comment type="caution">
    <text evidence="6">The sequence shown here is derived from an EMBL/GenBank/DDBJ whole genome shotgun (WGS) entry which is preliminary data.</text>
</comment>
<dbReference type="GO" id="GO:0005737">
    <property type="term" value="C:cytoplasm"/>
    <property type="evidence" value="ECO:0007669"/>
    <property type="project" value="TreeGrafter"/>
</dbReference>